<dbReference type="Pfam" id="PF13788">
    <property type="entry name" value="DUF4180"/>
    <property type="match status" value="1"/>
</dbReference>
<organism evidence="2 3">
    <name type="scientific">Mucilaginibacter pocheonensis</name>
    <dbReference type="NCBI Taxonomy" id="398050"/>
    <lineage>
        <taxon>Bacteria</taxon>
        <taxon>Pseudomonadati</taxon>
        <taxon>Bacteroidota</taxon>
        <taxon>Sphingobacteriia</taxon>
        <taxon>Sphingobacteriales</taxon>
        <taxon>Sphingobacteriaceae</taxon>
        <taxon>Mucilaginibacter</taxon>
    </lineage>
</organism>
<sequence length="119" mass="13508">MDINLINTGDVYIAEVISAQIEVNNVQDALDIMANCAYQEAERIILYEENIIDGFFDLKTTLAGDILQKFSNYRVRLAIVGDFSKYTSKSLKDFIYESNKARRINFVTTKDEAIAALLK</sequence>
<evidence type="ECO:0000313" key="2">
    <source>
        <dbReference type="EMBL" id="MDR6945014.1"/>
    </source>
</evidence>
<accession>A0ABU1TI65</accession>
<proteinExistence type="predicted"/>
<dbReference type="EMBL" id="JAVDUU010000005">
    <property type="protein sequence ID" value="MDR6945014.1"/>
    <property type="molecule type" value="Genomic_DNA"/>
</dbReference>
<keyword evidence="3" id="KW-1185">Reference proteome</keyword>
<name>A0ABU1TI65_9SPHI</name>
<evidence type="ECO:0000259" key="1">
    <source>
        <dbReference type="Pfam" id="PF13788"/>
    </source>
</evidence>
<feature type="domain" description="DUF4180" evidence="1">
    <location>
        <begin position="10"/>
        <end position="117"/>
    </location>
</feature>
<protein>
    <recommendedName>
        <fullName evidence="1">DUF4180 domain-containing protein</fullName>
    </recommendedName>
</protein>
<dbReference type="Proteomes" id="UP001247620">
    <property type="component" value="Unassembled WGS sequence"/>
</dbReference>
<reference evidence="2 3" key="1">
    <citation type="submission" date="2023-07" db="EMBL/GenBank/DDBJ databases">
        <title>Sorghum-associated microbial communities from plants grown in Nebraska, USA.</title>
        <authorList>
            <person name="Schachtman D."/>
        </authorList>
    </citation>
    <scope>NUCLEOTIDE SEQUENCE [LARGE SCALE GENOMIC DNA]</scope>
    <source>
        <strain evidence="2 3">3262</strain>
    </source>
</reference>
<dbReference type="RefSeq" id="WP_310102240.1">
    <property type="nucleotide sequence ID" value="NZ_JAVDUU010000005.1"/>
</dbReference>
<comment type="caution">
    <text evidence="2">The sequence shown here is derived from an EMBL/GenBank/DDBJ whole genome shotgun (WGS) entry which is preliminary data.</text>
</comment>
<gene>
    <name evidence="2" type="ORF">J2W55_004882</name>
</gene>
<evidence type="ECO:0000313" key="3">
    <source>
        <dbReference type="Proteomes" id="UP001247620"/>
    </source>
</evidence>
<dbReference type="InterPro" id="IPR025438">
    <property type="entry name" value="DUF4180"/>
</dbReference>